<sequence length="198" mass="22027">MTGYSDRINHAFAFAAKHHDREVRKGTRLPYLTQPANVALILTRYGRDEDTVVAGILHDVVEDCQREGWTREMLDERIAAKFGDASLEAALAVTRRKHDDDGIELARDDVRADCLERLAQASDAARWVFAADKVHHAGSLLADLRRTFDPEAAWGRLPGGRGAVLQWYRDALARLRALGFSAPIVDELAALVAALEER</sequence>
<organism evidence="1">
    <name type="scientific">Pseudogemmatithrix spongiicola</name>
    <dbReference type="NCBI Taxonomy" id="3062599"/>
    <lineage>
        <taxon>Bacteria</taxon>
        <taxon>Pseudomonadati</taxon>
        <taxon>Gemmatimonadota</taxon>
        <taxon>Gemmatimonadia</taxon>
        <taxon>Gemmatimonadales</taxon>
        <taxon>Gemmatimonadaceae</taxon>
        <taxon>Pseudogemmatithrix</taxon>
    </lineage>
</organism>
<proteinExistence type="predicted"/>
<dbReference type="Pfam" id="PF13328">
    <property type="entry name" value="HD_4"/>
    <property type="match status" value="1"/>
</dbReference>
<dbReference type="EMBL" id="CP130613">
    <property type="protein sequence ID" value="WKW13729.1"/>
    <property type="molecule type" value="Genomic_DNA"/>
</dbReference>
<dbReference type="Proteomes" id="UP001229955">
    <property type="component" value="Chromosome"/>
</dbReference>
<dbReference type="GO" id="GO:0008893">
    <property type="term" value="F:guanosine-3',5'-bis(diphosphate) 3'-diphosphatase activity"/>
    <property type="evidence" value="ECO:0007669"/>
    <property type="project" value="TreeGrafter"/>
</dbReference>
<dbReference type="KEGG" id="pspc:Strain318_000052"/>
<accession>A0AA49JXK0</accession>
<protein>
    <submittedName>
        <fullName evidence="1">HD domain-containing protein</fullName>
    </submittedName>
</protein>
<dbReference type="PANTHER" id="PTHR46246:SF1">
    <property type="entry name" value="GUANOSINE-3',5'-BIS(DIPHOSPHATE) 3'-PYROPHOSPHOHYDROLASE MESH1"/>
    <property type="match status" value="1"/>
</dbReference>
<accession>A0AA49JRW3</accession>
<evidence type="ECO:0000313" key="2">
    <source>
        <dbReference type="EMBL" id="WKW13729.1"/>
    </source>
</evidence>
<evidence type="ECO:0000313" key="3">
    <source>
        <dbReference type="Proteomes" id="UP001229955"/>
    </source>
</evidence>
<keyword evidence="3" id="KW-1185">Reference proteome</keyword>
<evidence type="ECO:0000313" key="1">
    <source>
        <dbReference type="EMBL" id="WKW10820.1"/>
    </source>
</evidence>
<gene>
    <name evidence="1" type="ORF">Strain138_000052</name>
    <name evidence="2" type="ORF">Strain318_000052</name>
</gene>
<dbReference type="Gene3D" id="1.10.3210.10">
    <property type="entry name" value="Hypothetical protein af1432"/>
    <property type="match status" value="1"/>
</dbReference>
<dbReference type="InterPro" id="IPR052194">
    <property type="entry name" value="MESH1"/>
</dbReference>
<reference evidence="1" key="1">
    <citation type="submission" date="2023-07" db="EMBL/GenBank/DDBJ databases">
        <authorList>
            <person name="Haufschild T."/>
            <person name="Kallscheuer N."/>
            <person name="Hammer J."/>
            <person name="Kohn T."/>
            <person name="Kabuu M."/>
            <person name="Jogler M."/>
            <person name="Wohfarth N."/>
            <person name="Heuer A."/>
            <person name="Rohde M."/>
            <person name="van Teeseling M.C.F."/>
            <person name="Jogler C."/>
        </authorList>
    </citation>
    <scope>NUCLEOTIDE SEQUENCE</scope>
    <source>
        <strain evidence="1">Strain 138</strain>
        <strain evidence="2">Strain 318</strain>
    </source>
</reference>
<dbReference type="RefSeq" id="WP_367886531.1">
    <property type="nucleotide sequence ID" value="NZ_CP130612.1"/>
</dbReference>
<dbReference type="AlphaFoldDB" id="A0AA49JRW3"/>
<dbReference type="EMBL" id="CP130612">
    <property type="protein sequence ID" value="WKW10820.1"/>
    <property type="molecule type" value="Genomic_DNA"/>
</dbReference>
<dbReference type="PANTHER" id="PTHR46246">
    <property type="entry name" value="GUANOSINE-3',5'-BIS(DIPHOSPHATE) 3'-PYROPHOSPHOHYDROLASE MESH1"/>
    <property type="match status" value="1"/>
</dbReference>
<name>A0AA49JRW3_9BACT</name>
<dbReference type="SUPFAM" id="SSF109604">
    <property type="entry name" value="HD-domain/PDEase-like"/>
    <property type="match status" value="1"/>
</dbReference>